<evidence type="ECO:0000259" key="2">
    <source>
        <dbReference type="Pfam" id="PF07811"/>
    </source>
</evidence>
<keyword evidence="1" id="KW-0812">Transmembrane</keyword>
<keyword evidence="4" id="KW-1185">Reference proteome</keyword>
<dbReference type="Proteomes" id="UP001597520">
    <property type="component" value="Unassembled WGS sequence"/>
</dbReference>
<dbReference type="InterPro" id="IPR012495">
    <property type="entry name" value="TadE-like_dom"/>
</dbReference>
<gene>
    <name evidence="3" type="ORF">ACFSUB_08695</name>
</gene>
<proteinExistence type="predicted"/>
<organism evidence="3 4">
    <name type="scientific">Salibacterium lacus</name>
    <dbReference type="NCBI Taxonomy" id="1898109"/>
    <lineage>
        <taxon>Bacteria</taxon>
        <taxon>Bacillati</taxon>
        <taxon>Bacillota</taxon>
        <taxon>Bacilli</taxon>
        <taxon>Bacillales</taxon>
        <taxon>Bacillaceae</taxon>
    </lineage>
</organism>
<evidence type="ECO:0000313" key="4">
    <source>
        <dbReference type="Proteomes" id="UP001597520"/>
    </source>
</evidence>
<accession>A0ABW5T3W2</accession>
<keyword evidence="1" id="KW-0472">Membrane</keyword>
<evidence type="ECO:0000313" key="3">
    <source>
        <dbReference type="EMBL" id="MFD2705545.1"/>
    </source>
</evidence>
<evidence type="ECO:0000256" key="1">
    <source>
        <dbReference type="SAM" id="Phobius"/>
    </source>
</evidence>
<comment type="caution">
    <text evidence="3">The sequence shown here is derived from an EMBL/GenBank/DDBJ whole genome shotgun (WGS) entry which is preliminary data.</text>
</comment>
<feature type="transmembrane region" description="Helical" evidence="1">
    <location>
        <begin position="20"/>
        <end position="46"/>
    </location>
</feature>
<protein>
    <submittedName>
        <fullName evidence="3">TadE/TadG family type IV pilus assembly protein</fullName>
    </submittedName>
</protein>
<dbReference type="EMBL" id="JBHUML010000002">
    <property type="protein sequence ID" value="MFD2705545.1"/>
    <property type="molecule type" value="Genomic_DNA"/>
</dbReference>
<dbReference type="RefSeq" id="WP_380712785.1">
    <property type="nucleotide sequence ID" value="NZ_JBHUML010000002.1"/>
</dbReference>
<dbReference type="Pfam" id="PF07811">
    <property type="entry name" value="TadE"/>
    <property type="match status" value="1"/>
</dbReference>
<name>A0ABW5T3W2_9BACI</name>
<keyword evidence="1" id="KW-1133">Transmembrane helix</keyword>
<reference evidence="4" key="1">
    <citation type="journal article" date="2019" name="Int. J. Syst. Evol. Microbiol.">
        <title>The Global Catalogue of Microorganisms (GCM) 10K type strain sequencing project: providing services to taxonomists for standard genome sequencing and annotation.</title>
        <authorList>
            <consortium name="The Broad Institute Genomics Platform"/>
            <consortium name="The Broad Institute Genome Sequencing Center for Infectious Disease"/>
            <person name="Wu L."/>
            <person name="Ma J."/>
        </authorList>
    </citation>
    <scope>NUCLEOTIDE SEQUENCE [LARGE SCALE GENOMIC DNA]</scope>
    <source>
        <strain evidence="4">KCTC 33792</strain>
    </source>
</reference>
<feature type="domain" description="TadE-like" evidence="2">
    <location>
        <begin position="13"/>
        <end position="55"/>
    </location>
</feature>
<sequence>MRHLLKYVKNERGSQLVEFVAAFPLIIFAFLFVWQMALAAYTVVVAEGAARDGARVASVSGEYDDIETSVHNSAGGLEVLHISKDVMSSSYGEEVSVNVDVALKTINVPYVGELDYEITGSATMPYESEEDD</sequence>